<dbReference type="PANTHER" id="PTHR43709:SF2">
    <property type="entry name" value="DUF453 DOMAIN PROTEIN (AFU_ORTHOLOGUE AFUA_6G00360)"/>
    <property type="match status" value="1"/>
</dbReference>
<dbReference type="Pfam" id="PF04303">
    <property type="entry name" value="PrpF"/>
    <property type="match status" value="1"/>
</dbReference>
<reference evidence="3" key="1">
    <citation type="submission" date="2023-02" db="EMBL/GenBank/DDBJ databases">
        <title>Description and genomic characterization of Salipiger bruguierae sp. nov., isolated from the sediment of mangrove plant Bruguiera sexangula.</title>
        <authorList>
            <person name="Long M."/>
        </authorList>
    </citation>
    <scope>NUCLEOTIDE SEQUENCE</scope>
    <source>
        <strain evidence="3">H15</strain>
    </source>
</reference>
<protein>
    <submittedName>
        <fullName evidence="3">4-oxalomesaconate tautomerase</fullName>
        <ecNumber evidence="3">5.3.2.8</ecNumber>
    </submittedName>
</protein>
<evidence type="ECO:0000313" key="3">
    <source>
        <dbReference type="EMBL" id="XCC96180.1"/>
    </source>
</evidence>
<keyword evidence="2 3" id="KW-0413">Isomerase</keyword>
<dbReference type="InterPro" id="IPR047687">
    <property type="entry name" value="OMA_tautomer-like"/>
</dbReference>
<dbReference type="InterPro" id="IPR007400">
    <property type="entry name" value="PrpF-like"/>
</dbReference>
<evidence type="ECO:0000256" key="1">
    <source>
        <dbReference type="ARBA" id="ARBA00007673"/>
    </source>
</evidence>
<sequence length="366" mass="38179">MTQTAIPYHFLRGGTSRGPYFRREHLPADRETLTEVLLAVIGAGHPINIDGLGGGSAVTTKVAMLSPPSRDDCDVDFFFAQVAVDKREVDYRPTCGNILVGVGPAAIEMGLVPARDGETVVRVHAVNTEAVIETVVQTPGGKVAYTGDYAIPGVPGTAAPIRLSFMEAVGSVTGALLPTGRLRDVIDGIEVTCMDVAMPVMMARAEDFGLTGYETQAELDANGAFFERAEAIRLRAGEMMGLGDVSKSVTPKIALLAPPRNGGTITARYFMPWACHPSMAVTGGQCIATCTILPGTVADGLPAGLGALPSPVPVGIEHPSGTFEVVVNHERQGDGIAVQSAGVVRTARLLARGEVLIPEAVWPGAG</sequence>
<comment type="similarity">
    <text evidence="1">Belongs to the PrpF family.</text>
</comment>
<organism evidence="3">
    <name type="scientific">Alloyangia sp. H15</name>
    <dbReference type="NCBI Taxonomy" id="3029062"/>
    <lineage>
        <taxon>Bacteria</taxon>
        <taxon>Pseudomonadati</taxon>
        <taxon>Pseudomonadota</taxon>
        <taxon>Alphaproteobacteria</taxon>
        <taxon>Rhodobacterales</taxon>
        <taxon>Roseobacteraceae</taxon>
        <taxon>Alloyangia</taxon>
    </lineage>
</organism>
<dbReference type="SUPFAM" id="SSF54506">
    <property type="entry name" value="Diaminopimelate epimerase-like"/>
    <property type="match status" value="2"/>
</dbReference>
<gene>
    <name evidence="3" type="ORF">PVT71_15925</name>
</gene>
<dbReference type="NCBIfam" id="NF033377">
    <property type="entry name" value="OMA_tautomer"/>
    <property type="match status" value="1"/>
</dbReference>
<proteinExistence type="inferred from homology"/>
<dbReference type="AlphaFoldDB" id="A0AAU8ANU8"/>
<accession>A0AAU8ANU8</accession>
<evidence type="ECO:0000256" key="2">
    <source>
        <dbReference type="ARBA" id="ARBA00023235"/>
    </source>
</evidence>
<name>A0AAU8ANU8_9RHOB</name>
<dbReference type="EC" id="5.3.2.8" evidence="3"/>
<dbReference type="PANTHER" id="PTHR43709">
    <property type="entry name" value="ACONITATE ISOMERASE-RELATED"/>
    <property type="match status" value="1"/>
</dbReference>
<dbReference type="GO" id="GO:0016853">
    <property type="term" value="F:isomerase activity"/>
    <property type="evidence" value="ECO:0007669"/>
    <property type="project" value="UniProtKB-KW"/>
</dbReference>
<dbReference type="Gene3D" id="3.10.310.10">
    <property type="entry name" value="Diaminopimelate Epimerase, Chain A, domain 1"/>
    <property type="match status" value="2"/>
</dbReference>
<dbReference type="EMBL" id="CP123385">
    <property type="protein sequence ID" value="XCC96180.1"/>
    <property type="molecule type" value="Genomic_DNA"/>
</dbReference>
<dbReference type="RefSeq" id="WP_353475046.1">
    <property type="nucleotide sequence ID" value="NZ_CP123385.1"/>
</dbReference>